<accession>A0A060SS62</accession>
<organism evidence="2 3">
    <name type="scientific">Pycnoporus cinnabarinus</name>
    <name type="common">Cinnabar-red polypore</name>
    <name type="synonym">Trametes cinnabarina</name>
    <dbReference type="NCBI Taxonomy" id="5643"/>
    <lineage>
        <taxon>Eukaryota</taxon>
        <taxon>Fungi</taxon>
        <taxon>Dikarya</taxon>
        <taxon>Basidiomycota</taxon>
        <taxon>Agaricomycotina</taxon>
        <taxon>Agaricomycetes</taxon>
        <taxon>Polyporales</taxon>
        <taxon>Polyporaceae</taxon>
        <taxon>Trametes</taxon>
    </lineage>
</organism>
<feature type="domain" description="AB hydrolase-1" evidence="1">
    <location>
        <begin position="44"/>
        <end position="327"/>
    </location>
</feature>
<dbReference type="InterPro" id="IPR000073">
    <property type="entry name" value="AB_hydrolase_1"/>
</dbReference>
<proteinExistence type="predicted"/>
<dbReference type="GO" id="GO:0016020">
    <property type="term" value="C:membrane"/>
    <property type="evidence" value="ECO:0007669"/>
    <property type="project" value="TreeGrafter"/>
</dbReference>
<evidence type="ECO:0000313" key="2">
    <source>
        <dbReference type="EMBL" id="CDO75064.1"/>
    </source>
</evidence>
<dbReference type="InterPro" id="IPR050266">
    <property type="entry name" value="AB_hydrolase_sf"/>
</dbReference>
<name>A0A060SS62_PYCCI</name>
<gene>
    <name evidence="2" type="ORF">BN946_scf184605.g5</name>
</gene>
<keyword evidence="3" id="KW-1185">Reference proteome</keyword>
<dbReference type="Gene3D" id="3.40.50.1820">
    <property type="entry name" value="alpha/beta hydrolase"/>
    <property type="match status" value="1"/>
</dbReference>
<dbReference type="PANTHER" id="PTHR43798">
    <property type="entry name" value="MONOACYLGLYCEROL LIPASE"/>
    <property type="match status" value="1"/>
</dbReference>
<comment type="caution">
    <text evidence="2">The sequence shown here is derived from an EMBL/GenBank/DDBJ whole genome shotgun (WGS) entry which is preliminary data.</text>
</comment>
<dbReference type="EMBL" id="CCBP010000237">
    <property type="protein sequence ID" value="CDO75064.1"/>
    <property type="molecule type" value="Genomic_DNA"/>
</dbReference>
<dbReference type="OMA" id="DWQNHGD"/>
<evidence type="ECO:0000259" key="1">
    <source>
        <dbReference type="Pfam" id="PF12697"/>
    </source>
</evidence>
<dbReference type="Proteomes" id="UP000029665">
    <property type="component" value="Unassembled WGS sequence"/>
</dbReference>
<dbReference type="AlphaFoldDB" id="A0A060SS62"/>
<sequence length="342" mass="38380">MPSSSYKTSTVSASFPTKSVKQGLRLVAKRYIPEPSNRDGFTLLFFHNAGTHKEAWEPTIEAVLPVKDPATNLPIVREAWSFDMQNHGEAAVLNLDTLKALDHPLTVDDWADGFRAFVASGALDGHKLVGIGHSLGASAMLLATHPDELPPVDYKAIVLVEDALLARAVYAKTREENHAQLKAVYDGVTRRRDTWNSREEAYGYFAKRLPWVMWDKRVLQLYVRHALRDVDVQAGDRKVKQVTLACPKEQERFAYQHIAPHFRVGDRLPLMDPSIPIHFIHGERNDFVPKYMHDSIVALPKRVASVQKVPNAAHFVVQENPDELAKAINKVLISLTGPRAHL</sequence>
<dbReference type="SUPFAM" id="SSF53474">
    <property type="entry name" value="alpha/beta-Hydrolases"/>
    <property type="match status" value="1"/>
</dbReference>
<protein>
    <recommendedName>
        <fullName evidence="1">AB hydrolase-1 domain-containing protein</fullName>
    </recommendedName>
</protein>
<dbReference type="PANTHER" id="PTHR43798:SF33">
    <property type="entry name" value="HYDROLASE, PUTATIVE (AFU_ORTHOLOGUE AFUA_2G14860)-RELATED"/>
    <property type="match status" value="1"/>
</dbReference>
<reference evidence="2" key="1">
    <citation type="submission" date="2014-01" db="EMBL/GenBank/DDBJ databases">
        <title>The genome of the white-rot fungus Pycnoporus cinnabarinus: a basidiomycete model with a versatile arsenal for lignocellulosic biomass breakdown.</title>
        <authorList>
            <person name="Levasseur A."/>
            <person name="Lomascolo A."/>
            <person name="Ruiz-Duenas F.J."/>
            <person name="Uzan E."/>
            <person name="Piumi F."/>
            <person name="Kues U."/>
            <person name="Ram A.F.J."/>
            <person name="Murat C."/>
            <person name="Haon M."/>
            <person name="Benoit I."/>
            <person name="Arfi Y."/>
            <person name="Chevret D."/>
            <person name="Drula E."/>
            <person name="Kwon M.J."/>
            <person name="Gouret P."/>
            <person name="Lesage-Meessen L."/>
            <person name="Lombard V."/>
            <person name="Mariette J."/>
            <person name="Noirot C."/>
            <person name="Park J."/>
            <person name="Patyshakuliyeva A."/>
            <person name="Wieneger R.A.B."/>
            <person name="Wosten H.A.B."/>
            <person name="Martin F."/>
            <person name="Coutinho P.M."/>
            <person name="de Vries R."/>
            <person name="Martinez A.T."/>
            <person name="Klopp C."/>
            <person name="Pontarotti P."/>
            <person name="Henrissat B."/>
            <person name="Record E."/>
        </authorList>
    </citation>
    <scope>NUCLEOTIDE SEQUENCE [LARGE SCALE GENOMIC DNA]</scope>
    <source>
        <strain evidence="2">BRFM137</strain>
    </source>
</reference>
<evidence type="ECO:0000313" key="3">
    <source>
        <dbReference type="Proteomes" id="UP000029665"/>
    </source>
</evidence>
<dbReference type="HOGENOM" id="CLU_032490_0_0_1"/>
<dbReference type="InterPro" id="IPR029058">
    <property type="entry name" value="AB_hydrolase_fold"/>
</dbReference>
<dbReference type="OrthoDB" id="94039at2759"/>
<dbReference type="Pfam" id="PF12697">
    <property type="entry name" value="Abhydrolase_6"/>
    <property type="match status" value="1"/>
</dbReference>